<organism evidence="1 2">
    <name type="scientific">Molossus molossus</name>
    <name type="common">Pallas' mastiff bat</name>
    <name type="synonym">Vespertilio molossus</name>
    <dbReference type="NCBI Taxonomy" id="27622"/>
    <lineage>
        <taxon>Eukaryota</taxon>
        <taxon>Metazoa</taxon>
        <taxon>Chordata</taxon>
        <taxon>Craniata</taxon>
        <taxon>Vertebrata</taxon>
        <taxon>Euteleostomi</taxon>
        <taxon>Mammalia</taxon>
        <taxon>Eutheria</taxon>
        <taxon>Laurasiatheria</taxon>
        <taxon>Chiroptera</taxon>
        <taxon>Yangochiroptera</taxon>
        <taxon>Molossidae</taxon>
        <taxon>Molossus</taxon>
    </lineage>
</organism>
<evidence type="ECO:0000313" key="2">
    <source>
        <dbReference type="Proteomes" id="UP000550707"/>
    </source>
</evidence>
<evidence type="ECO:0000313" key="1">
    <source>
        <dbReference type="EMBL" id="KAF6500948.1"/>
    </source>
</evidence>
<dbReference type="Proteomes" id="UP000550707">
    <property type="component" value="Unassembled WGS sequence"/>
</dbReference>
<dbReference type="EMBL" id="JACASF010000001">
    <property type="protein sequence ID" value="KAF6500948.1"/>
    <property type="molecule type" value="Genomic_DNA"/>
</dbReference>
<gene>
    <name evidence="1" type="ORF">HJG59_007971</name>
</gene>
<dbReference type="AlphaFoldDB" id="A0A7J8JW18"/>
<dbReference type="PANTHER" id="PTHR45913:SF5">
    <property type="entry name" value="GENERAL TRANSCRIPTION FACTOR II-I REPEAT DOMAIN-CONTAINING PROTEIN 2A-LIKE PROTEIN"/>
    <property type="match status" value="1"/>
</dbReference>
<accession>A0A7J8JW18</accession>
<dbReference type="PANTHER" id="PTHR45913">
    <property type="entry name" value="EPM2A-INTERACTING PROTEIN 1"/>
    <property type="match status" value="1"/>
</dbReference>
<dbReference type="InParanoid" id="A0A7J8JW18"/>
<reference evidence="1 2" key="1">
    <citation type="journal article" date="2020" name="Nature">
        <title>Six reference-quality genomes reveal evolution of bat adaptations.</title>
        <authorList>
            <person name="Jebb D."/>
            <person name="Huang Z."/>
            <person name="Pippel M."/>
            <person name="Hughes G.M."/>
            <person name="Lavrichenko K."/>
            <person name="Devanna P."/>
            <person name="Winkler S."/>
            <person name="Jermiin L.S."/>
            <person name="Skirmuntt E.C."/>
            <person name="Katzourakis A."/>
            <person name="Burkitt-Gray L."/>
            <person name="Ray D.A."/>
            <person name="Sullivan K.A.M."/>
            <person name="Roscito J.G."/>
            <person name="Kirilenko B.M."/>
            <person name="Davalos L.M."/>
            <person name="Corthals A.P."/>
            <person name="Power M.L."/>
            <person name="Jones G."/>
            <person name="Ransome R.D."/>
            <person name="Dechmann D.K.N."/>
            <person name="Locatelli A.G."/>
            <person name="Puechmaille S.J."/>
            <person name="Fedrigo O."/>
            <person name="Jarvis E.D."/>
            <person name="Hiller M."/>
            <person name="Vernes S.C."/>
            <person name="Myers E.W."/>
            <person name="Teeling E.C."/>
        </authorList>
    </citation>
    <scope>NUCLEOTIDE SEQUENCE [LARGE SCALE GENOMIC DNA]</scope>
    <source>
        <strain evidence="1">MMolMol1</strain>
        <tissue evidence="1">Muscle</tissue>
    </source>
</reference>
<comment type="caution">
    <text evidence="1">The sequence shown here is derived from an EMBL/GenBank/DDBJ whole genome shotgun (WGS) entry which is preliminary data.</text>
</comment>
<proteinExistence type="predicted"/>
<keyword evidence="2" id="KW-1185">Reference proteome</keyword>
<name>A0A7J8JW18_MOLMO</name>
<sequence length="217" mass="25450">MNMRFYKLWDEVKQFMEMKGKPVRELNDSKWLCDLVLMVDIIKCLSELNVKLRGPNQLLSSLLSKMKSFEAKLRTKASTTLEYAGECAKLIEAFNERFKDVKSKQMEFNIFATLFNVEPVDVPDDLQHEIVELQRDDELKARYNNLPLLEVYKRYISIDEFPTLRRHILKYTSMFGTTYGCEQFFSEFTSAQWSTALQTDKHKSRKAIARSSIINTS</sequence>
<protein>
    <submittedName>
        <fullName evidence="1">Uncharacterized protein</fullName>
    </submittedName>
</protein>